<reference evidence="4" key="1">
    <citation type="journal article" date="2020" name="bioRxiv">
        <title>A rank-normalized archaeal taxonomy based on genome phylogeny resolves widespread incomplete and uneven classifications.</title>
        <authorList>
            <person name="Rinke C."/>
            <person name="Chuvochina M."/>
            <person name="Mussig A.J."/>
            <person name="Chaumeil P.-A."/>
            <person name="Waite D.W."/>
            <person name="Whitman W.B."/>
            <person name="Parks D.H."/>
            <person name="Hugenholtz P."/>
        </authorList>
    </citation>
    <scope>NUCLEOTIDE SEQUENCE [LARGE SCALE GENOMIC DNA]</scope>
</reference>
<evidence type="ECO:0000313" key="3">
    <source>
        <dbReference type="EMBL" id="MBS3059495.1"/>
    </source>
</evidence>
<keyword evidence="1" id="KW-1133">Transmembrane helix</keyword>
<dbReference type="EMBL" id="JAGVWF010000050">
    <property type="protein sequence ID" value="MBS3059495.1"/>
    <property type="molecule type" value="Genomic_DNA"/>
</dbReference>
<evidence type="ECO:0008006" key="5">
    <source>
        <dbReference type="Google" id="ProtNLM"/>
    </source>
</evidence>
<proteinExistence type="predicted"/>
<name>A0A7J4IRC0_9ARCH</name>
<dbReference type="Proteomes" id="UP000683213">
    <property type="component" value="Unassembled WGS sequence"/>
</dbReference>
<comment type="caution">
    <text evidence="2">The sequence shown here is derived from an EMBL/GenBank/DDBJ whole genome shotgun (WGS) entry which is preliminary data.</text>
</comment>
<reference evidence="3" key="3">
    <citation type="submission" date="2021-05" db="EMBL/GenBank/DDBJ databases">
        <title>Protein family content uncovers lineage relationships and bacterial pathway maintenance mechanisms in DPANN archaea.</title>
        <authorList>
            <person name="Castelle C.J."/>
            <person name="Meheust R."/>
            <person name="Jaffe A.L."/>
            <person name="Seitz K."/>
            <person name="Gong X."/>
            <person name="Baker B.J."/>
            <person name="Banfield J.F."/>
        </authorList>
    </citation>
    <scope>NUCLEOTIDE SEQUENCE</scope>
    <source>
        <strain evidence="3">RIFCSPHIGHO2_01_FULL_GW2011_AR10_43_9</strain>
    </source>
</reference>
<feature type="transmembrane region" description="Helical" evidence="1">
    <location>
        <begin position="12"/>
        <end position="32"/>
    </location>
</feature>
<evidence type="ECO:0000256" key="1">
    <source>
        <dbReference type="SAM" id="Phobius"/>
    </source>
</evidence>
<evidence type="ECO:0000313" key="4">
    <source>
        <dbReference type="Proteomes" id="UP000577419"/>
    </source>
</evidence>
<keyword evidence="1" id="KW-0472">Membrane</keyword>
<sequence length="181" mass="20305">MLSQKGQEAAPFELLIAVITMTFVIVVGLNAMSTLLRAQCEGKIDQNMEELKTALETVAKGEGKKTVAYDMPSCFNQNDSSLRIVSRDDRATCSFHCGGLRYECTLLLFSSPDFSSIKCLNISSATDFPSATVCHDFDDQPTEFKVKEWKKDEAIEPGQYTLIKQFHLFSPQPRICVYKRV</sequence>
<evidence type="ECO:0000313" key="2">
    <source>
        <dbReference type="EMBL" id="HIH08063.1"/>
    </source>
</evidence>
<keyword evidence="1" id="KW-0812">Transmembrane</keyword>
<dbReference type="Proteomes" id="UP000577419">
    <property type="component" value="Unassembled WGS sequence"/>
</dbReference>
<organism evidence="2 4">
    <name type="scientific">Candidatus Iainarchaeum sp</name>
    <dbReference type="NCBI Taxonomy" id="3101447"/>
    <lineage>
        <taxon>Archaea</taxon>
        <taxon>Candidatus Iainarchaeota</taxon>
        <taxon>Candidatus Iainarchaeia</taxon>
        <taxon>Candidatus Iainarchaeales</taxon>
        <taxon>Candidatus Iainarchaeaceae</taxon>
        <taxon>Candidatus Iainarchaeum</taxon>
    </lineage>
</organism>
<dbReference type="EMBL" id="DUFG01000011">
    <property type="protein sequence ID" value="HIH08063.1"/>
    <property type="molecule type" value="Genomic_DNA"/>
</dbReference>
<accession>A0A7J4IRC0</accession>
<reference evidence="3" key="2">
    <citation type="submission" date="2021-03" db="EMBL/GenBank/DDBJ databases">
        <authorList>
            <person name="Jaffe A."/>
        </authorList>
    </citation>
    <scope>NUCLEOTIDE SEQUENCE</scope>
    <source>
        <strain evidence="3">RIFCSPHIGHO2_01_FULL_GW2011_AR10_43_9</strain>
    </source>
</reference>
<protein>
    <recommendedName>
        <fullName evidence="5">Class III signal peptide-containing protein</fullName>
    </recommendedName>
</protein>
<dbReference type="AlphaFoldDB" id="A0A7J4IRC0"/>
<gene>
    <name evidence="2" type="ORF">HA237_01695</name>
    <name evidence="3" type="ORF">J4224_03690</name>
</gene>